<evidence type="ECO:0000313" key="4">
    <source>
        <dbReference type="Proteomes" id="UP000549394"/>
    </source>
</evidence>
<protein>
    <submittedName>
        <fullName evidence="3">Uncharacterized protein</fullName>
    </submittedName>
</protein>
<evidence type="ECO:0000256" key="1">
    <source>
        <dbReference type="SAM" id="Phobius"/>
    </source>
</evidence>
<feature type="chain" id="PRO_5029467150" evidence="2">
    <location>
        <begin position="16"/>
        <end position="507"/>
    </location>
</feature>
<comment type="caution">
    <text evidence="3">The sequence shown here is derived from an EMBL/GenBank/DDBJ whole genome shotgun (WGS) entry which is preliminary data.</text>
</comment>
<keyword evidence="4" id="KW-1185">Reference proteome</keyword>
<gene>
    <name evidence="3" type="ORF">DGYR_LOCUS12922</name>
</gene>
<reference evidence="3 4" key="1">
    <citation type="submission" date="2020-08" db="EMBL/GenBank/DDBJ databases">
        <authorList>
            <person name="Hejnol A."/>
        </authorList>
    </citation>
    <scope>NUCLEOTIDE SEQUENCE [LARGE SCALE GENOMIC DNA]</scope>
</reference>
<evidence type="ECO:0000313" key="3">
    <source>
        <dbReference type="EMBL" id="CAD5125569.1"/>
    </source>
</evidence>
<dbReference type="OrthoDB" id="5835829at2759"/>
<keyword evidence="1" id="KW-1133">Transmembrane helix</keyword>
<keyword evidence="2" id="KW-0732">Signal</keyword>
<keyword evidence="1" id="KW-0812">Transmembrane</keyword>
<feature type="signal peptide" evidence="2">
    <location>
        <begin position="1"/>
        <end position="15"/>
    </location>
</feature>
<keyword evidence="1" id="KW-0472">Membrane</keyword>
<dbReference type="SUPFAM" id="SSF53756">
    <property type="entry name" value="UDP-Glycosyltransferase/glycogen phosphorylase"/>
    <property type="match status" value="1"/>
</dbReference>
<accession>A0A7I8WBW9</accession>
<dbReference type="EMBL" id="CAJFCJ010000028">
    <property type="protein sequence ID" value="CAD5125569.1"/>
    <property type="molecule type" value="Genomic_DNA"/>
</dbReference>
<organism evidence="3 4">
    <name type="scientific">Dimorphilus gyrociliatus</name>
    <dbReference type="NCBI Taxonomy" id="2664684"/>
    <lineage>
        <taxon>Eukaryota</taxon>
        <taxon>Metazoa</taxon>
        <taxon>Spiralia</taxon>
        <taxon>Lophotrochozoa</taxon>
        <taxon>Annelida</taxon>
        <taxon>Polychaeta</taxon>
        <taxon>Polychaeta incertae sedis</taxon>
        <taxon>Dinophilidae</taxon>
        <taxon>Dimorphilus</taxon>
    </lineage>
</organism>
<proteinExistence type="predicted"/>
<sequence>MHILLFCSLIANAFSSKILLLPSDDSERIRSFAPLSDTLAVGGHEVLTLSSSKHAVLLGDLQMPHVLYKLPAKIQGGLDSIVPSPNFYQYLTFFERAFAKQNKICEEFLKSDMLENLKEKKFNYAIIDGRREAICLKNIAKSLNIRYSMLHSDFSSVDLQYSIIDGGFIIESLQRILLKFMYNSKLDSTDVADLHMINTDIVCSSKYYPLSPHIIHLNLMRKKTKGILRPEIGMFLKKWKKSIIVLYKRKPTKEQITSLFNIFRMMSFGIIVEYRGQINEKPDNVLISDYLPLHELFAHSQEIAVVLSVDSLYYHQMATAFGIPTIVVAQNFETYSHINSYYKKSNIILLDDINLIEVEYAFSVLGSFKKAKKASKICSERINAMPSPSRAALFWIDHAMEFGSRHLRKEFSHAGSVIFRLTFVDYFILLLSFSFLVLITFICIKLTIRIVDLITNQSAQPKAKAKPRANNVHKQKELILKEDKRRANGINHNLATNVKRTKKKKFY</sequence>
<feature type="transmembrane region" description="Helical" evidence="1">
    <location>
        <begin position="426"/>
        <end position="448"/>
    </location>
</feature>
<dbReference type="Proteomes" id="UP000549394">
    <property type="component" value="Unassembled WGS sequence"/>
</dbReference>
<evidence type="ECO:0000256" key="2">
    <source>
        <dbReference type="SAM" id="SignalP"/>
    </source>
</evidence>
<dbReference type="AlphaFoldDB" id="A0A7I8WBW9"/>
<name>A0A7I8WBW9_9ANNE</name>